<gene>
    <name evidence="2" type="ORF">BPA01_17260</name>
</gene>
<dbReference type="RefSeq" id="WP_167470373.1">
    <property type="nucleotide sequence ID" value="NZ_BJMH01000006.1"/>
</dbReference>
<keyword evidence="3" id="KW-1185">Reference proteome</keyword>
<keyword evidence="1" id="KW-0812">Transmembrane</keyword>
<sequence>MSSKMILLILSTVFVYRIIFKNDDLWTPSTWLLIGVITVNLIIIVRKKWTERGTGE</sequence>
<comment type="caution">
    <text evidence="2">The sequence shown here is derived from an EMBL/GenBank/DDBJ whole genome shotgun (WGS) entry which is preliminary data.</text>
</comment>
<accession>A0A4Y3PJJ7</accession>
<keyword evidence="1" id="KW-1133">Transmembrane helix</keyword>
<proteinExistence type="predicted"/>
<dbReference type="EMBL" id="BJMH01000006">
    <property type="protein sequence ID" value="GEB32146.1"/>
    <property type="molecule type" value="Genomic_DNA"/>
</dbReference>
<organism evidence="2 3">
    <name type="scientific">Brevibacillus parabrevis</name>
    <dbReference type="NCBI Taxonomy" id="54914"/>
    <lineage>
        <taxon>Bacteria</taxon>
        <taxon>Bacillati</taxon>
        <taxon>Bacillota</taxon>
        <taxon>Bacilli</taxon>
        <taxon>Bacillales</taxon>
        <taxon>Paenibacillaceae</taxon>
        <taxon>Brevibacillus</taxon>
    </lineage>
</organism>
<reference evidence="2 3" key="1">
    <citation type="submission" date="2019-06" db="EMBL/GenBank/DDBJ databases">
        <title>Whole genome shotgun sequence of Brevibacillus parabrevis NBRC 12334.</title>
        <authorList>
            <person name="Hosoyama A."/>
            <person name="Uohara A."/>
            <person name="Ohji S."/>
            <person name="Ichikawa N."/>
        </authorList>
    </citation>
    <scope>NUCLEOTIDE SEQUENCE [LARGE SCALE GENOMIC DNA]</scope>
    <source>
        <strain evidence="2 3">NBRC 12334</strain>
    </source>
</reference>
<evidence type="ECO:0000256" key="1">
    <source>
        <dbReference type="SAM" id="Phobius"/>
    </source>
</evidence>
<name>A0A4Y3PJJ7_BREPA</name>
<keyword evidence="1" id="KW-0472">Membrane</keyword>
<dbReference type="Proteomes" id="UP000316882">
    <property type="component" value="Unassembled WGS sequence"/>
</dbReference>
<protein>
    <submittedName>
        <fullName evidence="2">Uncharacterized protein</fullName>
    </submittedName>
</protein>
<dbReference type="AlphaFoldDB" id="A0A4Y3PJJ7"/>
<feature type="transmembrane region" description="Helical" evidence="1">
    <location>
        <begin position="27"/>
        <end position="45"/>
    </location>
</feature>
<evidence type="ECO:0000313" key="3">
    <source>
        <dbReference type="Proteomes" id="UP000316882"/>
    </source>
</evidence>
<dbReference type="GeneID" id="87615113"/>
<evidence type="ECO:0000313" key="2">
    <source>
        <dbReference type="EMBL" id="GEB32146.1"/>
    </source>
</evidence>